<evidence type="ECO:0000256" key="8">
    <source>
        <dbReference type="ARBA" id="ARBA00075111"/>
    </source>
</evidence>
<feature type="domain" description="AMP-dependent synthetase/ligase" evidence="10">
    <location>
        <begin position="105"/>
        <end position="307"/>
    </location>
</feature>
<dbReference type="InterPro" id="IPR045851">
    <property type="entry name" value="AMP-bd_C_sf"/>
</dbReference>
<dbReference type="Gene3D" id="3.30.300.30">
    <property type="match status" value="1"/>
</dbReference>
<sequence>MIDITEKGAALRAASEGRFNELPVHNPDVECCSRERIRAIQLEKLIAQVEWTYERVAWYRDQMDEMGVKPSDIKCLEDVRKLPFTDKHALRKTFPYGMFAVPLDEVVELHSSSGTTGKPIVVGYNRHDMDVWNDCIMRLVQMAGVVPTDRVQMAFGYGMFTGGFGLHYGLQRLGCMMIPAGSGNTERQIQMIQDYGTTVLVATPSYAMHICEVGEKMGYDWETSTLRVGLFGGEPCPPGLKAEIESRMHIVCTDNYGLTEVMGPGVSGECLAERDMQHIAEDHFLWEVVDPETGEPVADGEMGELVLTPLDKQAIPVLRYRTHDLTRVVTEPCRCGRTSARMQKVRSRCDDMLIIRGTNVFPSQVEDVLSSIDGVTPHYRIVVDNETGLDRMVVHVELKPEAFSDSFEEMDKFRKHIEKELKNVLLVASKVKLVEPGGIERSFGKTKHVQDLRK</sequence>
<dbReference type="InterPro" id="IPR042099">
    <property type="entry name" value="ANL_N_sf"/>
</dbReference>
<keyword evidence="3 9" id="KW-0547">Nucleotide-binding</keyword>
<evidence type="ECO:0000259" key="11">
    <source>
        <dbReference type="Pfam" id="PF14535"/>
    </source>
</evidence>
<dbReference type="EMBL" id="PPTP01000005">
    <property type="protein sequence ID" value="RDB55386.1"/>
    <property type="molecule type" value="Genomic_DNA"/>
</dbReference>
<dbReference type="InterPro" id="IPR011880">
    <property type="entry name" value="PA_CoA_ligase"/>
</dbReference>
<protein>
    <recommendedName>
        <fullName evidence="7 9">Phenylacetate-coenzyme A ligase</fullName>
        <ecNumber evidence="6 9">6.2.1.30</ecNumber>
    </recommendedName>
    <alternativeName>
        <fullName evidence="8 9">Phenylacetyl-CoA ligase</fullName>
    </alternativeName>
</protein>
<dbReference type="InterPro" id="IPR051414">
    <property type="entry name" value="Adenylate-forming_Reductase"/>
</dbReference>
<dbReference type="STRING" id="1034345.GCA_000236865_00204"/>
<dbReference type="RefSeq" id="WP_114620810.1">
    <property type="nucleotide sequence ID" value="NZ_PPTP01000005.1"/>
</dbReference>
<dbReference type="SUPFAM" id="SSF56801">
    <property type="entry name" value="Acetyl-CoA synthetase-like"/>
    <property type="match status" value="1"/>
</dbReference>
<evidence type="ECO:0000256" key="6">
    <source>
        <dbReference type="ARBA" id="ARBA00066629"/>
    </source>
</evidence>
<dbReference type="EC" id="6.2.1.30" evidence="6 9"/>
<gene>
    <name evidence="12" type="ORF">C1880_06780</name>
</gene>
<comment type="catalytic activity">
    <reaction evidence="9">
        <text>2-phenylacetate + ATP + CoA = phenylacetyl-CoA + AMP + diphosphate</text>
        <dbReference type="Rhea" id="RHEA:20956"/>
        <dbReference type="ChEBI" id="CHEBI:18401"/>
        <dbReference type="ChEBI" id="CHEBI:30616"/>
        <dbReference type="ChEBI" id="CHEBI:33019"/>
        <dbReference type="ChEBI" id="CHEBI:57287"/>
        <dbReference type="ChEBI" id="CHEBI:57390"/>
        <dbReference type="ChEBI" id="CHEBI:456215"/>
        <dbReference type="EC" id="6.2.1.30"/>
    </reaction>
</comment>
<dbReference type="GO" id="GO:0047475">
    <property type="term" value="F:phenylacetate-CoA ligase activity"/>
    <property type="evidence" value="ECO:0007669"/>
    <property type="project" value="UniProtKB-EC"/>
</dbReference>
<comment type="similarity">
    <text evidence="5 9">Belongs to the phenylacetyl-CoA ligase family.</text>
</comment>
<evidence type="ECO:0000256" key="4">
    <source>
        <dbReference type="ARBA" id="ARBA00060591"/>
    </source>
</evidence>
<evidence type="ECO:0000256" key="1">
    <source>
        <dbReference type="ARBA" id="ARBA00011245"/>
    </source>
</evidence>
<dbReference type="InterPro" id="IPR000873">
    <property type="entry name" value="AMP-dep_synth/lig_dom"/>
</dbReference>
<dbReference type="GO" id="GO:0000166">
    <property type="term" value="F:nucleotide binding"/>
    <property type="evidence" value="ECO:0007669"/>
    <property type="project" value="UniProtKB-KW"/>
</dbReference>
<comment type="pathway">
    <text evidence="4 9">Aromatic compound metabolism; phenylacetate degradation.</text>
</comment>
<keyword evidence="13" id="KW-1185">Reference proteome</keyword>
<dbReference type="Gene3D" id="3.40.50.12780">
    <property type="entry name" value="N-terminal domain of ligase-like"/>
    <property type="match status" value="1"/>
</dbReference>
<evidence type="ECO:0000256" key="3">
    <source>
        <dbReference type="ARBA" id="ARBA00022741"/>
    </source>
</evidence>
<dbReference type="PANTHER" id="PTHR43439:SF1">
    <property type="entry name" value="PHENYLACETATE-COENZYME A LIGASE"/>
    <property type="match status" value="1"/>
</dbReference>
<keyword evidence="2 9" id="KW-0436">Ligase</keyword>
<comment type="function">
    <text evidence="9">Catalyzes the activation of phenylacetic acid (PA) to phenylacetyl-CoA (PA-CoA).</text>
</comment>
<dbReference type="Proteomes" id="UP000253792">
    <property type="component" value="Unassembled WGS sequence"/>
</dbReference>
<feature type="domain" description="AMP-dependent ligase C-terminal" evidence="11">
    <location>
        <begin position="357"/>
        <end position="453"/>
    </location>
</feature>
<evidence type="ECO:0000256" key="9">
    <source>
        <dbReference type="PIRNR" id="PIRNR006444"/>
    </source>
</evidence>
<dbReference type="OrthoDB" id="580775at2"/>
<dbReference type="InterPro" id="IPR028154">
    <property type="entry name" value="AMP-dep_Lig_C"/>
</dbReference>
<dbReference type="PIRSF" id="PIRSF006444">
    <property type="entry name" value="PaaK"/>
    <property type="match status" value="1"/>
</dbReference>
<evidence type="ECO:0000256" key="7">
    <source>
        <dbReference type="ARBA" id="ARBA00068695"/>
    </source>
</evidence>
<comment type="subunit">
    <text evidence="1">Monomer.</text>
</comment>
<dbReference type="AlphaFoldDB" id="A0A369LB09"/>
<evidence type="ECO:0000313" key="13">
    <source>
        <dbReference type="Proteomes" id="UP000253792"/>
    </source>
</evidence>
<dbReference type="Pfam" id="PF14535">
    <property type="entry name" value="AMP-binding_C_2"/>
    <property type="match status" value="1"/>
</dbReference>
<proteinExistence type="inferred from homology"/>
<organism evidence="12 13">
    <name type="scientific">Senegalimassilia anaerobia</name>
    <dbReference type="NCBI Taxonomy" id="1473216"/>
    <lineage>
        <taxon>Bacteria</taxon>
        <taxon>Bacillati</taxon>
        <taxon>Actinomycetota</taxon>
        <taxon>Coriobacteriia</taxon>
        <taxon>Coriobacteriales</taxon>
        <taxon>Coriobacteriaceae</taxon>
        <taxon>Senegalimassilia</taxon>
    </lineage>
</organism>
<dbReference type="UniPathway" id="UPA00930"/>
<accession>A0A369LB09</accession>
<comment type="caution">
    <text evidence="12">The sequence shown here is derived from an EMBL/GenBank/DDBJ whole genome shotgun (WGS) entry which is preliminary data.</text>
</comment>
<dbReference type="PANTHER" id="PTHR43439">
    <property type="entry name" value="PHENYLACETATE-COENZYME A LIGASE"/>
    <property type="match status" value="1"/>
</dbReference>
<evidence type="ECO:0000313" key="12">
    <source>
        <dbReference type="EMBL" id="RDB55386.1"/>
    </source>
</evidence>
<reference evidence="12 13" key="1">
    <citation type="journal article" date="2018" name="Elife">
        <title>Discovery and characterization of a prevalent human gut bacterial enzyme sufficient for the inactivation of a family of plant toxins.</title>
        <authorList>
            <person name="Koppel N."/>
            <person name="Bisanz J.E."/>
            <person name="Pandelia M.E."/>
            <person name="Turnbaugh P.J."/>
            <person name="Balskus E.P."/>
        </authorList>
    </citation>
    <scope>NUCLEOTIDE SEQUENCE [LARGE SCALE GENOMIC DNA]</scope>
    <source>
        <strain evidence="13">anaerobia AP69FAA</strain>
    </source>
</reference>
<dbReference type="FunFam" id="3.40.50.12780:FF:000016">
    <property type="entry name" value="Phenylacetate-coenzyme A ligase"/>
    <property type="match status" value="1"/>
</dbReference>
<dbReference type="GO" id="GO:0010124">
    <property type="term" value="P:phenylacetate catabolic process"/>
    <property type="evidence" value="ECO:0007669"/>
    <property type="project" value="UniProtKB-UniRule"/>
</dbReference>
<evidence type="ECO:0000256" key="5">
    <source>
        <dbReference type="ARBA" id="ARBA00061566"/>
    </source>
</evidence>
<dbReference type="CDD" id="cd05913">
    <property type="entry name" value="PaaK"/>
    <property type="match status" value="1"/>
</dbReference>
<dbReference type="Pfam" id="PF00501">
    <property type="entry name" value="AMP-binding"/>
    <property type="match status" value="1"/>
</dbReference>
<name>A0A369LB09_9ACTN</name>
<evidence type="ECO:0000256" key="2">
    <source>
        <dbReference type="ARBA" id="ARBA00022598"/>
    </source>
</evidence>
<evidence type="ECO:0000259" key="10">
    <source>
        <dbReference type="Pfam" id="PF00501"/>
    </source>
</evidence>